<keyword evidence="3" id="KW-0328">Glycosyltransferase</keyword>
<evidence type="ECO:0000256" key="4">
    <source>
        <dbReference type="ARBA" id="ARBA00022679"/>
    </source>
</evidence>
<dbReference type="Ensembl" id="ENSLLET00000009661.1">
    <property type="protein sequence ID" value="ENSLLEP00000009303.1"/>
    <property type="gene ID" value="ENSLLEG00000005882.1"/>
</dbReference>
<dbReference type="Proteomes" id="UP000694569">
    <property type="component" value="Unplaced"/>
</dbReference>
<dbReference type="GeneTree" id="ENSGT01030000234535"/>
<evidence type="ECO:0000256" key="12">
    <source>
        <dbReference type="PIRSR" id="PIRSR005557-2"/>
    </source>
</evidence>
<evidence type="ECO:0000256" key="10">
    <source>
        <dbReference type="ARBA" id="ARBA00023157"/>
    </source>
</evidence>
<dbReference type="GO" id="GO:0000139">
    <property type="term" value="C:Golgi membrane"/>
    <property type="evidence" value="ECO:0007669"/>
    <property type="project" value="UniProtKB-SubCell"/>
</dbReference>
<dbReference type="GO" id="GO:0006491">
    <property type="term" value="P:N-glycan processing"/>
    <property type="evidence" value="ECO:0007669"/>
    <property type="project" value="TreeGrafter"/>
</dbReference>
<dbReference type="Gene3D" id="3.90.1480.20">
    <property type="entry name" value="Glycosyl transferase family 29"/>
    <property type="match status" value="1"/>
</dbReference>
<keyword evidence="10" id="KW-1015">Disulfide bond</keyword>
<keyword evidence="15" id="KW-1185">Reference proteome</keyword>
<organism evidence="14 15">
    <name type="scientific">Leptobrachium leishanense</name>
    <name type="common">Leishan spiny toad</name>
    <dbReference type="NCBI Taxonomy" id="445787"/>
    <lineage>
        <taxon>Eukaryota</taxon>
        <taxon>Metazoa</taxon>
        <taxon>Chordata</taxon>
        <taxon>Craniata</taxon>
        <taxon>Vertebrata</taxon>
        <taxon>Euteleostomi</taxon>
        <taxon>Amphibia</taxon>
        <taxon>Batrachia</taxon>
        <taxon>Anura</taxon>
        <taxon>Pelobatoidea</taxon>
        <taxon>Megophryidae</taxon>
        <taxon>Leptobrachium</taxon>
    </lineage>
</organism>
<comment type="subcellular location">
    <subcellularLocation>
        <location evidence="1">Golgi apparatus membrane</location>
        <topology evidence="1">Single-pass type II membrane protein</topology>
    </subcellularLocation>
</comment>
<dbReference type="GO" id="GO:0009311">
    <property type="term" value="P:oligosaccharide metabolic process"/>
    <property type="evidence" value="ECO:0007669"/>
    <property type="project" value="TreeGrafter"/>
</dbReference>
<evidence type="ECO:0000256" key="5">
    <source>
        <dbReference type="ARBA" id="ARBA00022692"/>
    </source>
</evidence>
<dbReference type="PIRSF" id="PIRSF005557">
    <property type="entry name" value="Sialyl_trans"/>
    <property type="match status" value="1"/>
</dbReference>
<evidence type="ECO:0000256" key="8">
    <source>
        <dbReference type="ARBA" id="ARBA00023034"/>
    </source>
</evidence>
<keyword evidence="5 13" id="KW-0812">Transmembrane</keyword>
<evidence type="ECO:0000256" key="2">
    <source>
        <dbReference type="ARBA" id="ARBA00006003"/>
    </source>
</evidence>
<feature type="transmembrane region" description="Helical" evidence="13">
    <location>
        <begin position="16"/>
        <end position="34"/>
    </location>
</feature>
<evidence type="ECO:0000313" key="14">
    <source>
        <dbReference type="Ensembl" id="ENSLLEP00000009303.1"/>
    </source>
</evidence>
<evidence type="ECO:0000256" key="6">
    <source>
        <dbReference type="ARBA" id="ARBA00022968"/>
    </source>
</evidence>
<comment type="similarity">
    <text evidence="2">Belongs to the glycosyltransferase 29 family.</text>
</comment>
<reference evidence="14" key="1">
    <citation type="submission" date="2025-08" db="UniProtKB">
        <authorList>
            <consortium name="Ensembl"/>
        </authorList>
    </citation>
    <scope>IDENTIFICATION</scope>
</reference>
<name>A0A8C5M5S5_9ANUR</name>
<keyword evidence="9 13" id="KW-0472">Membrane</keyword>
<dbReference type="Pfam" id="PF00777">
    <property type="entry name" value="Glyco_transf_29"/>
    <property type="match status" value="1"/>
</dbReference>
<reference evidence="14" key="2">
    <citation type="submission" date="2025-09" db="UniProtKB">
        <authorList>
            <consortium name="Ensembl"/>
        </authorList>
    </citation>
    <scope>IDENTIFICATION</scope>
</reference>
<keyword evidence="4" id="KW-0808">Transferase</keyword>
<feature type="disulfide bond" evidence="12">
    <location>
        <begin position="65"/>
        <end position="212"/>
    </location>
</feature>
<dbReference type="AlphaFoldDB" id="A0A8C5M5S5"/>
<evidence type="ECO:0000256" key="13">
    <source>
        <dbReference type="SAM" id="Phobius"/>
    </source>
</evidence>
<sequence length="273" mass="30935">PALLVIKGFLLSSPPLSLAFSVIYLNVFLLQLLLSSCLPHRHARVKTFLLSPQTSPLFNKRIRSCAVVGNGGILLNSCCGSEIDKADYVFRFNLAPLNYSNDTGTKTNLITANPSILIERYSSLDVRRKPFMDLAKTFEPSLILMPAFSFPSNTVVSFKAYYTLEDFGSQQKVVYFHPNYLDNLAVYWKKKGLAVRRLSSGLMIVSTALEICNKVTLYGFWPFAQDFNGKPIPNHYYNKNPPNRYMHSMPSEFFLYSQMHSKGILKLKVGRCF</sequence>
<evidence type="ECO:0000256" key="1">
    <source>
        <dbReference type="ARBA" id="ARBA00004323"/>
    </source>
</evidence>
<dbReference type="GO" id="GO:0003828">
    <property type="term" value="F:alpha-N-acetylneuraminate alpha-2,8-sialyltransferase activity"/>
    <property type="evidence" value="ECO:0007669"/>
    <property type="project" value="TreeGrafter"/>
</dbReference>
<dbReference type="InterPro" id="IPR001675">
    <property type="entry name" value="Glyco_trans_29"/>
</dbReference>
<evidence type="ECO:0008006" key="16">
    <source>
        <dbReference type="Google" id="ProtNLM"/>
    </source>
</evidence>
<proteinExistence type="inferred from homology"/>
<evidence type="ECO:0000256" key="3">
    <source>
        <dbReference type="ARBA" id="ARBA00022676"/>
    </source>
</evidence>
<evidence type="ECO:0000256" key="7">
    <source>
        <dbReference type="ARBA" id="ARBA00022989"/>
    </source>
</evidence>
<dbReference type="InterPro" id="IPR050943">
    <property type="entry name" value="Glycosyltr_29_Sialyltrsf"/>
</dbReference>
<dbReference type="InterPro" id="IPR012163">
    <property type="entry name" value="Sialyl_trans"/>
</dbReference>
<dbReference type="InterPro" id="IPR038578">
    <property type="entry name" value="GT29-like_sf"/>
</dbReference>
<keyword evidence="8" id="KW-0333">Golgi apparatus</keyword>
<evidence type="ECO:0000256" key="9">
    <source>
        <dbReference type="ARBA" id="ARBA00023136"/>
    </source>
</evidence>
<dbReference type="PANTHER" id="PTHR11987:SF29">
    <property type="entry name" value="ALPHA-2,8-SIALYLTRANSFERASE 8F"/>
    <property type="match status" value="1"/>
</dbReference>
<dbReference type="PANTHER" id="PTHR11987">
    <property type="entry name" value="ALPHA-2,8-SIALYLTRANSFERASE"/>
    <property type="match status" value="1"/>
</dbReference>
<accession>A0A8C5M5S5</accession>
<keyword evidence="11" id="KW-0325">Glycoprotein</keyword>
<evidence type="ECO:0000313" key="15">
    <source>
        <dbReference type="Proteomes" id="UP000694569"/>
    </source>
</evidence>
<keyword evidence="7 13" id="KW-1133">Transmembrane helix</keyword>
<evidence type="ECO:0000256" key="11">
    <source>
        <dbReference type="ARBA" id="ARBA00023180"/>
    </source>
</evidence>
<keyword evidence="6" id="KW-0735">Signal-anchor</keyword>
<protein>
    <recommendedName>
        <fullName evidence="16">ST8 alpha-N-acetyl-neuraminide alpha-2,8-sialyltransferase 6</fullName>
    </recommendedName>
</protein>